<evidence type="ECO:0008006" key="3">
    <source>
        <dbReference type="Google" id="ProtNLM"/>
    </source>
</evidence>
<dbReference type="Proteomes" id="UP001500282">
    <property type="component" value="Unassembled WGS sequence"/>
</dbReference>
<keyword evidence="2" id="KW-1185">Reference proteome</keyword>
<dbReference type="EMBL" id="BAAAIH010000033">
    <property type="protein sequence ID" value="GAA1284838.1"/>
    <property type="molecule type" value="Genomic_DNA"/>
</dbReference>
<proteinExistence type="predicted"/>
<evidence type="ECO:0000313" key="2">
    <source>
        <dbReference type="Proteomes" id="UP001500282"/>
    </source>
</evidence>
<accession>A0ABP4HUT7</accession>
<organism evidence="1 2">
    <name type="scientific">Streptomyces javensis</name>
    <dbReference type="NCBI Taxonomy" id="114698"/>
    <lineage>
        <taxon>Bacteria</taxon>
        <taxon>Bacillati</taxon>
        <taxon>Actinomycetota</taxon>
        <taxon>Actinomycetes</taxon>
        <taxon>Kitasatosporales</taxon>
        <taxon>Streptomycetaceae</taxon>
        <taxon>Streptomyces</taxon>
        <taxon>Streptomyces violaceusniger group</taxon>
    </lineage>
</organism>
<gene>
    <name evidence="1" type="ORF">GCM10009579_53520</name>
</gene>
<dbReference type="InterPro" id="IPR036890">
    <property type="entry name" value="HATPase_C_sf"/>
</dbReference>
<protein>
    <recommendedName>
        <fullName evidence="3">ATP-binding protein</fullName>
    </recommendedName>
</protein>
<evidence type="ECO:0000313" key="1">
    <source>
        <dbReference type="EMBL" id="GAA1284838.1"/>
    </source>
</evidence>
<name>A0ABP4HUT7_9ACTN</name>
<comment type="caution">
    <text evidence="1">The sequence shown here is derived from an EMBL/GenBank/DDBJ whole genome shotgun (WGS) entry which is preliminary data.</text>
</comment>
<dbReference type="Gene3D" id="3.30.565.10">
    <property type="entry name" value="Histidine kinase-like ATPase, C-terminal domain"/>
    <property type="match status" value="1"/>
</dbReference>
<reference evidence="2" key="1">
    <citation type="journal article" date="2019" name="Int. J. Syst. Evol. Microbiol.">
        <title>The Global Catalogue of Microorganisms (GCM) 10K type strain sequencing project: providing services to taxonomists for standard genome sequencing and annotation.</title>
        <authorList>
            <consortium name="The Broad Institute Genomics Platform"/>
            <consortium name="The Broad Institute Genome Sequencing Center for Infectious Disease"/>
            <person name="Wu L."/>
            <person name="Ma J."/>
        </authorList>
    </citation>
    <scope>NUCLEOTIDE SEQUENCE [LARGE SCALE GENOMIC DNA]</scope>
    <source>
        <strain evidence="2">JCM 11448</strain>
    </source>
</reference>
<sequence>MTARPRGRAVTVVQSWGESGRGLAMVELIADAWGIDRAEGAPGRKVWFELKA</sequence>